<dbReference type="Pfam" id="PF10933">
    <property type="entry name" value="DUF2827"/>
    <property type="match status" value="1"/>
</dbReference>
<proteinExistence type="predicted"/>
<organism evidence="1">
    <name type="scientific">viral metagenome</name>
    <dbReference type="NCBI Taxonomy" id="1070528"/>
    <lineage>
        <taxon>unclassified sequences</taxon>
        <taxon>metagenomes</taxon>
        <taxon>organismal metagenomes</taxon>
    </lineage>
</organism>
<dbReference type="InterPro" id="IPR021234">
    <property type="entry name" value="DUF2827"/>
</dbReference>
<evidence type="ECO:0000313" key="1">
    <source>
        <dbReference type="EMBL" id="QHU18406.1"/>
    </source>
</evidence>
<protein>
    <recommendedName>
        <fullName evidence="2">Glycosyltransferase</fullName>
    </recommendedName>
</protein>
<reference evidence="1" key="1">
    <citation type="journal article" date="2020" name="Nature">
        <title>Giant virus diversity and host interactions through global metagenomics.</title>
        <authorList>
            <person name="Schulz F."/>
            <person name="Roux S."/>
            <person name="Paez-Espino D."/>
            <person name="Jungbluth S."/>
            <person name="Walsh D.A."/>
            <person name="Denef V.J."/>
            <person name="McMahon K.D."/>
            <person name="Konstantinidis K.T."/>
            <person name="Eloe-Fadrosh E.A."/>
            <person name="Kyrpides N.C."/>
            <person name="Woyke T."/>
        </authorList>
    </citation>
    <scope>NUCLEOTIDE SEQUENCE</scope>
    <source>
        <strain evidence="1">GVMAG-S-3300013006-138</strain>
    </source>
</reference>
<dbReference type="EMBL" id="MN740930">
    <property type="protein sequence ID" value="QHU18406.1"/>
    <property type="molecule type" value="Genomic_DNA"/>
</dbReference>
<sequence>MSAPIVNDLNVFPGMVRYSDDGSRAKQSVVPYANIAGLSDIIQRNTVLLATAVITEENLFSNGLFQNIYVLYRMFESMGCLPLLVVNKRPENMEKVPDYMKNLRLISVDELSRTPIPVKVYVEIGMSVDSSMRRYLKMCGARICKLYLGNILNIDVETPIFYPSMYFAHHVIGDLDEIWVSPHYTQHAEYARALNHVDLDKKEPIVVPYVWDSQILTRDGQRNFKWHSPAKVEDDVFLIVEPNISFQKTSLMPLMILEAWFRRNPSWKGEVVVVNGERLMLIPFFRETILKDMELMKAGRITFKGRMDILSILNTYPSAIPICHQWNNEYNYMTLEYFTSGYPVLHNSSDWSNYGYYYKGSDIQGASQLIDKIRSSHSDNYEVYRAHARALTWRHSPHNPEVQSRWAEIVFPRS</sequence>
<evidence type="ECO:0008006" key="2">
    <source>
        <dbReference type="Google" id="ProtNLM"/>
    </source>
</evidence>
<accession>A0A6C0KMN5</accession>
<dbReference type="AlphaFoldDB" id="A0A6C0KMN5"/>
<name>A0A6C0KMN5_9ZZZZ</name>